<gene>
    <name evidence="1" type="ORF">F2S80_09620</name>
</gene>
<comment type="caution">
    <text evidence="1">The sequence shown here is derived from an EMBL/GenBank/DDBJ whole genome shotgun (WGS) entry which is preliminary data.</text>
</comment>
<name>A0ABQ6SJD4_9PAST</name>
<evidence type="ECO:0000313" key="2">
    <source>
        <dbReference type="Proteomes" id="UP000324828"/>
    </source>
</evidence>
<dbReference type="EMBL" id="VXDF01000009">
    <property type="protein sequence ID" value="KAA5522400.1"/>
    <property type="molecule type" value="Genomic_DNA"/>
</dbReference>
<protein>
    <submittedName>
        <fullName evidence="1">Uncharacterized protein</fullName>
    </submittedName>
</protein>
<dbReference type="RefSeq" id="WP_118861555.1">
    <property type="nucleotide sequence ID" value="NZ_JASOPS010000020.1"/>
</dbReference>
<sequence>MEWTRAKKVTVTAVILGAVAGYQFNDYVEQTRFPIEVEYQLMSNCIGNYATLEKRKICACALAKAINTVGKGGGEYEFKQSFSKYYQRCD</sequence>
<reference evidence="1 2" key="1">
    <citation type="submission" date="2019-09" db="EMBL/GenBank/DDBJ databases">
        <title>Haemophilus seminale sp. nov., isolated from human semen.</title>
        <authorList>
            <person name="Zheng M."/>
        </authorList>
    </citation>
    <scope>NUCLEOTIDE SEQUENCE [LARGE SCALE GENOMIC DNA]</scope>
    <source>
        <strain evidence="1 2">SZY H2</strain>
    </source>
</reference>
<dbReference type="Proteomes" id="UP000324828">
    <property type="component" value="Unassembled WGS sequence"/>
</dbReference>
<accession>A0ABQ6SJD4</accession>
<keyword evidence="2" id="KW-1185">Reference proteome</keyword>
<proteinExistence type="predicted"/>
<evidence type="ECO:0000313" key="1">
    <source>
        <dbReference type="EMBL" id="KAA5522400.1"/>
    </source>
</evidence>
<organism evidence="1 2">
    <name type="scientific">Haemophilus seminalis</name>
    <dbReference type="NCBI Taxonomy" id="2582921"/>
    <lineage>
        <taxon>Bacteria</taxon>
        <taxon>Pseudomonadati</taxon>
        <taxon>Pseudomonadota</taxon>
        <taxon>Gammaproteobacteria</taxon>
        <taxon>Pasteurellales</taxon>
        <taxon>Pasteurellaceae</taxon>
        <taxon>Haemophilus</taxon>
    </lineage>
</organism>